<gene>
    <name evidence="1" type="primary">ORF138707</name>
</gene>
<proteinExistence type="predicted"/>
<organism evidence="1">
    <name type="scientific">Arion vulgaris</name>
    <dbReference type="NCBI Taxonomy" id="1028688"/>
    <lineage>
        <taxon>Eukaryota</taxon>
        <taxon>Metazoa</taxon>
        <taxon>Spiralia</taxon>
        <taxon>Lophotrochozoa</taxon>
        <taxon>Mollusca</taxon>
        <taxon>Gastropoda</taxon>
        <taxon>Heterobranchia</taxon>
        <taxon>Euthyneura</taxon>
        <taxon>Panpulmonata</taxon>
        <taxon>Eupulmonata</taxon>
        <taxon>Stylommatophora</taxon>
        <taxon>Helicina</taxon>
        <taxon>Arionoidea</taxon>
        <taxon>Arionidae</taxon>
        <taxon>Arion</taxon>
    </lineage>
</organism>
<accession>A0A0B7ASW3</accession>
<protein>
    <submittedName>
        <fullName evidence="1">Uncharacterized protein</fullName>
    </submittedName>
</protein>
<dbReference type="AlphaFoldDB" id="A0A0B7ASW3"/>
<reference evidence="1" key="1">
    <citation type="submission" date="2014-12" db="EMBL/GenBank/DDBJ databases">
        <title>Insight into the proteome of Arion vulgaris.</title>
        <authorList>
            <person name="Aradska J."/>
            <person name="Bulat T."/>
            <person name="Smidak R."/>
            <person name="Sarate P."/>
            <person name="Gangsoo J."/>
            <person name="Sialana F."/>
            <person name="Bilban M."/>
            <person name="Lubec G."/>
        </authorList>
    </citation>
    <scope>NUCLEOTIDE SEQUENCE</scope>
    <source>
        <tissue evidence="1">Skin</tissue>
    </source>
</reference>
<evidence type="ECO:0000313" key="1">
    <source>
        <dbReference type="EMBL" id="CEK83722.1"/>
    </source>
</evidence>
<feature type="non-terminal residue" evidence="1">
    <location>
        <position position="53"/>
    </location>
</feature>
<dbReference type="EMBL" id="HACG01036857">
    <property type="protein sequence ID" value="CEK83722.1"/>
    <property type="molecule type" value="Transcribed_RNA"/>
</dbReference>
<name>A0A0B7ASW3_9EUPU</name>
<sequence>MTETCWIYSEKLSKKHKAGTEVGGRKKGRTRKTLIRTLQRDVRNIGLNSMEEI</sequence>